<dbReference type="GO" id="GO:0004523">
    <property type="term" value="F:RNA-DNA hybrid ribonuclease activity"/>
    <property type="evidence" value="ECO:0007669"/>
    <property type="project" value="InterPro"/>
</dbReference>
<name>A0A8S9JS63_BRACR</name>
<comment type="caution">
    <text evidence="2">The sequence shown here is derived from an EMBL/GenBank/DDBJ whole genome shotgun (WGS) entry which is preliminary data.</text>
</comment>
<dbReference type="GO" id="GO:0003676">
    <property type="term" value="F:nucleic acid binding"/>
    <property type="evidence" value="ECO:0007669"/>
    <property type="project" value="InterPro"/>
</dbReference>
<dbReference type="InterPro" id="IPR002156">
    <property type="entry name" value="RNaseH_domain"/>
</dbReference>
<sequence>MEATSPLSWFKCDIGFAWDKFRNQSGASWILCNREGKVLLHGRRSFAGIFCKLDASMESWLWVIECLKTLHFNQIIFASEDHDMISAINKPSAWPSLRFYSSQIMPMLNDFVDWKAQYHSHHHIKGAKLIADSVIKEDLYQSYIAMGHPCWLKYLFS</sequence>
<dbReference type="Pfam" id="PF13456">
    <property type="entry name" value="RVT_3"/>
    <property type="match status" value="1"/>
</dbReference>
<reference evidence="2" key="1">
    <citation type="submission" date="2019-12" db="EMBL/GenBank/DDBJ databases">
        <title>Genome sequencing and annotation of Brassica cretica.</title>
        <authorList>
            <person name="Studholme D.J."/>
            <person name="Sarris P.F."/>
        </authorList>
    </citation>
    <scope>NUCLEOTIDE SEQUENCE</scope>
    <source>
        <strain evidence="2">PFS-102/07</strain>
        <tissue evidence="2">Leaf</tissue>
    </source>
</reference>
<dbReference type="AlphaFoldDB" id="A0A8S9JS63"/>
<dbReference type="EMBL" id="QGKY02000246">
    <property type="protein sequence ID" value="KAF2584173.1"/>
    <property type="molecule type" value="Genomic_DNA"/>
</dbReference>
<evidence type="ECO:0000259" key="1">
    <source>
        <dbReference type="Pfam" id="PF13456"/>
    </source>
</evidence>
<organism evidence="2">
    <name type="scientific">Brassica cretica</name>
    <name type="common">Mustard</name>
    <dbReference type="NCBI Taxonomy" id="69181"/>
    <lineage>
        <taxon>Eukaryota</taxon>
        <taxon>Viridiplantae</taxon>
        <taxon>Streptophyta</taxon>
        <taxon>Embryophyta</taxon>
        <taxon>Tracheophyta</taxon>
        <taxon>Spermatophyta</taxon>
        <taxon>Magnoliopsida</taxon>
        <taxon>eudicotyledons</taxon>
        <taxon>Gunneridae</taxon>
        <taxon>Pentapetalae</taxon>
        <taxon>rosids</taxon>
        <taxon>malvids</taxon>
        <taxon>Brassicales</taxon>
        <taxon>Brassicaceae</taxon>
        <taxon>Brassiceae</taxon>
        <taxon>Brassica</taxon>
    </lineage>
</organism>
<proteinExistence type="predicted"/>
<protein>
    <recommendedName>
        <fullName evidence="1">RNase H type-1 domain-containing protein</fullName>
    </recommendedName>
</protein>
<feature type="domain" description="RNase H type-1" evidence="1">
    <location>
        <begin position="18"/>
        <end position="132"/>
    </location>
</feature>
<gene>
    <name evidence="2" type="ORF">F2Q70_00036509</name>
</gene>
<accession>A0A8S9JS63</accession>
<evidence type="ECO:0000313" key="2">
    <source>
        <dbReference type="EMBL" id="KAF2584173.1"/>
    </source>
</evidence>